<keyword evidence="1" id="KW-0472">Membrane</keyword>
<feature type="transmembrane region" description="Helical" evidence="1">
    <location>
        <begin position="7"/>
        <end position="29"/>
    </location>
</feature>
<accession>A0A0F9TP93</accession>
<sequence length="64" mass="6999">MKQLLKLIGGLVLIWLPFLGIIAWFHYLGTPEQDALVAGLSVICMALATIFYIHKVGDGSGKEK</sequence>
<gene>
    <name evidence="2" type="ORF">LCGC14_0627710</name>
</gene>
<protein>
    <submittedName>
        <fullName evidence="2">Uncharacterized protein</fullName>
    </submittedName>
</protein>
<dbReference type="AlphaFoldDB" id="A0A0F9TP93"/>
<keyword evidence="1" id="KW-1133">Transmembrane helix</keyword>
<organism evidence="2">
    <name type="scientific">marine sediment metagenome</name>
    <dbReference type="NCBI Taxonomy" id="412755"/>
    <lineage>
        <taxon>unclassified sequences</taxon>
        <taxon>metagenomes</taxon>
        <taxon>ecological metagenomes</taxon>
    </lineage>
</organism>
<feature type="transmembrane region" description="Helical" evidence="1">
    <location>
        <begin position="35"/>
        <end position="54"/>
    </location>
</feature>
<evidence type="ECO:0000256" key="1">
    <source>
        <dbReference type="SAM" id="Phobius"/>
    </source>
</evidence>
<reference evidence="2" key="1">
    <citation type="journal article" date="2015" name="Nature">
        <title>Complex archaea that bridge the gap between prokaryotes and eukaryotes.</title>
        <authorList>
            <person name="Spang A."/>
            <person name="Saw J.H."/>
            <person name="Jorgensen S.L."/>
            <person name="Zaremba-Niedzwiedzka K."/>
            <person name="Martijn J."/>
            <person name="Lind A.E."/>
            <person name="van Eijk R."/>
            <person name="Schleper C."/>
            <person name="Guy L."/>
            <person name="Ettema T.J."/>
        </authorList>
    </citation>
    <scope>NUCLEOTIDE SEQUENCE</scope>
</reference>
<name>A0A0F9TP93_9ZZZZ</name>
<comment type="caution">
    <text evidence="2">The sequence shown here is derived from an EMBL/GenBank/DDBJ whole genome shotgun (WGS) entry which is preliminary data.</text>
</comment>
<evidence type="ECO:0000313" key="2">
    <source>
        <dbReference type="EMBL" id="KKN50906.1"/>
    </source>
</evidence>
<proteinExistence type="predicted"/>
<keyword evidence="1" id="KW-0812">Transmembrane</keyword>
<dbReference type="EMBL" id="LAZR01001089">
    <property type="protein sequence ID" value="KKN50906.1"/>
    <property type="molecule type" value="Genomic_DNA"/>
</dbReference>